<reference evidence="2" key="1">
    <citation type="submission" date="2021-02" db="EMBL/GenBank/DDBJ databases">
        <authorList>
            <person name="Dougan E. K."/>
            <person name="Rhodes N."/>
            <person name="Thang M."/>
            <person name="Chan C."/>
        </authorList>
    </citation>
    <scope>NUCLEOTIDE SEQUENCE</scope>
</reference>
<dbReference type="Proteomes" id="UP000601435">
    <property type="component" value="Unassembled WGS sequence"/>
</dbReference>
<proteinExistence type="predicted"/>
<evidence type="ECO:0000313" key="3">
    <source>
        <dbReference type="Proteomes" id="UP000601435"/>
    </source>
</evidence>
<gene>
    <name evidence="2" type="ORF">SNEC2469_LOCUS26920</name>
</gene>
<feature type="non-terminal residue" evidence="2">
    <location>
        <position position="1"/>
    </location>
</feature>
<dbReference type="EMBL" id="CAJNJA010055801">
    <property type="protein sequence ID" value="CAE7856468.1"/>
    <property type="molecule type" value="Genomic_DNA"/>
</dbReference>
<organism evidence="2 3">
    <name type="scientific">Symbiodinium necroappetens</name>
    <dbReference type="NCBI Taxonomy" id="1628268"/>
    <lineage>
        <taxon>Eukaryota</taxon>
        <taxon>Sar</taxon>
        <taxon>Alveolata</taxon>
        <taxon>Dinophyceae</taxon>
        <taxon>Suessiales</taxon>
        <taxon>Symbiodiniaceae</taxon>
        <taxon>Symbiodinium</taxon>
    </lineage>
</organism>
<protein>
    <submittedName>
        <fullName evidence="2">Uncharacterized protein</fullName>
    </submittedName>
</protein>
<dbReference type="AlphaFoldDB" id="A0A813A6P1"/>
<name>A0A813A6P1_9DINO</name>
<evidence type="ECO:0000256" key="1">
    <source>
        <dbReference type="SAM" id="MobiDB-lite"/>
    </source>
</evidence>
<sequence>LHGVGRRLRVLLAAPVLSATVRQERPENGPELHWTNPGGPDPPAEVAPPAVELSIEDAFWKAAKLSTVSSSWREEGLPDAPKKVSEISDPLAPTVLPRFLAVLCRCGREHCDLPSSYSVSEQRALP</sequence>
<evidence type="ECO:0000313" key="2">
    <source>
        <dbReference type="EMBL" id="CAE7856468.1"/>
    </source>
</evidence>
<accession>A0A813A6P1</accession>
<comment type="caution">
    <text evidence="2">The sequence shown here is derived from an EMBL/GenBank/DDBJ whole genome shotgun (WGS) entry which is preliminary data.</text>
</comment>
<feature type="region of interest" description="Disordered" evidence="1">
    <location>
        <begin position="21"/>
        <end position="47"/>
    </location>
</feature>
<keyword evidence="3" id="KW-1185">Reference proteome</keyword>